<evidence type="ECO:0000313" key="1">
    <source>
        <dbReference type="EMBL" id="GLX80980.1"/>
    </source>
</evidence>
<dbReference type="Proteomes" id="UP001157133">
    <property type="component" value="Unassembled WGS sequence"/>
</dbReference>
<dbReference type="RefSeq" id="WP_284206305.1">
    <property type="nucleotide sequence ID" value="NZ_BSSU01000002.1"/>
</dbReference>
<evidence type="ECO:0000313" key="2">
    <source>
        <dbReference type="Proteomes" id="UP001157133"/>
    </source>
</evidence>
<keyword evidence="2" id="KW-1185">Reference proteome</keyword>
<name>A0ABQ6H2J6_9GAMM</name>
<dbReference type="Pfam" id="PF11280">
    <property type="entry name" value="DUF3081"/>
    <property type="match status" value="1"/>
</dbReference>
<protein>
    <recommendedName>
        <fullName evidence="3">DUF3081 domain-containing protein</fullName>
    </recommendedName>
</protein>
<reference evidence="1 2" key="1">
    <citation type="submission" date="2023-03" db="EMBL/GenBank/DDBJ databases">
        <title>Draft genome sequence of Thalassotalea eurytherma JCM 18482T.</title>
        <authorList>
            <person name="Sawabe T."/>
        </authorList>
    </citation>
    <scope>NUCLEOTIDE SEQUENCE [LARGE SCALE GENOMIC DNA]</scope>
    <source>
        <strain evidence="1 2">JCM 18482</strain>
    </source>
</reference>
<gene>
    <name evidence="1" type="ORF">theurythT_04320</name>
</gene>
<dbReference type="InterPro" id="IPR021432">
    <property type="entry name" value="DUF3081"/>
</dbReference>
<comment type="caution">
    <text evidence="1">The sequence shown here is derived from an EMBL/GenBank/DDBJ whole genome shotgun (WGS) entry which is preliminary data.</text>
</comment>
<evidence type="ECO:0008006" key="3">
    <source>
        <dbReference type="Google" id="ProtNLM"/>
    </source>
</evidence>
<accession>A0ABQ6H2J6</accession>
<organism evidence="1 2">
    <name type="scientific">Thalassotalea eurytherma</name>
    <dbReference type="NCBI Taxonomy" id="1144278"/>
    <lineage>
        <taxon>Bacteria</taxon>
        <taxon>Pseudomonadati</taxon>
        <taxon>Pseudomonadota</taxon>
        <taxon>Gammaproteobacteria</taxon>
        <taxon>Alteromonadales</taxon>
        <taxon>Colwelliaceae</taxon>
        <taxon>Thalassotalea</taxon>
    </lineage>
</organism>
<proteinExistence type="predicted"/>
<sequence>MTNIKTETRQFLTLFNLVTSQGQKQESVYEFEGIRAWHDFDGYTCWLAYKDVTITILFHSKFQVEFEKEETFINFSKKAARLLALA</sequence>
<dbReference type="EMBL" id="BSSU01000002">
    <property type="protein sequence ID" value="GLX80980.1"/>
    <property type="molecule type" value="Genomic_DNA"/>
</dbReference>